<dbReference type="RefSeq" id="WP_193534652.1">
    <property type="nucleotide sequence ID" value="NZ_JADCLJ010000007.1"/>
</dbReference>
<name>A0ABR9QFA9_9BACI</name>
<evidence type="ECO:0000256" key="1">
    <source>
        <dbReference type="SAM" id="Phobius"/>
    </source>
</evidence>
<feature type="transmembrane region" description="Helical" evidence="1">
    <location>
        <begin position="44"/>
        <end position="62"/>
    </location>
</feature>
<organism evidence="3 4">
    <name type="scientific">Litchfieldia luteola</name>
    <dbReference type="NCBI Taxonomy" id="682179"/>
    <lineage>
        <taxon>Bacteria</taxon>
        <taxon>Bacillati</taxon>
        <taxon>Bacillota</taxon>
        <taxon>Bacilli</taxon>
        <taxon>Bacillales</taxon>
        <taxon>Bacillaceae</taxon>
        <taxon>Litchfieldia</taxon>
    </lineage>
</organism>
<feature type="transmembrane region" description="Helical" evidence="1">
    <location>
        <begin position="120"/>
        <end position="136"/>
    </location>
</feature>
<dbReference type="PROSITE" id="PS51832">
    <property type="entry name" value="HD_GYP"/>
    <property type="match status" value="1"/>
</dbReference>
<dbReference type="InterPro" id="IPR037522">
    <property type="entry name" value="HD_GYP_dom"/>
</dbReference>
<dbReference type="Proteomes" id="UP001516662">
    <property type="component" value="Unassembled WGS sequence"/>
</dbReference>
<dbReference type="SUPFAM" id="SSF109604">
    <property type="entry name" value="HD-domain/PDEase-like"/>
    <property type="match status" value="1"/>
</dbReference>
<sequence>MIIKMLTKQPVSQLIIVLLGCLFSVGALFGFVNWMLSQSSLSKLFFVTLSIIALFNWGFYIIQRSIGRNNPYTDQITALLIFIIFIFVSLYNPMEFNEMWVFLLFFPMFINLLGNHQVSVVWSIVFVGYFIIFNVLDPSYQGFDEQVQLFMIISRSLFGIGSLLLGLMILHVFKQNTENIGELYFQKQKKQIINILHSFIPVVERKTQTSREEIDEMSFLLKRLINKYGLRDIQDWKIDLLCLLHFVSRVKLPDYLFEKEGKLTEFEFNVVEEHCYMAEEILSGVPELNEIKEIFLYHHERIDGRGYPYQLSGDQVPIFSQMLGIVEVYLALTTPRSYRPAISQEKAYAEIMKESGIAYREDILKAFGEVIKQDTHNVSKTLLRFDQIHA</sequence>
<gene>
    <name evidence="3" type="ORF">IMZ08_03780</name>
</gene>
<dbReference type="PANTHER" id="PTHR43155">
    <property type="entry name" value="CYCLIC DI-GMP PHOSPHODIESTERASE PA4108-RELATED"/>
    <property type="match status" value="1"/>
</dbReference>
<proteinExistence type="predicted"/>
<dbReference type="InterPro" id="IPR003607">
    <property type="entry name" value="HD/PDEase_dom"/>
</dbReference>
<protein>
    <recommendedName>
        <fullName evidence="2">HD-GYP domain-containing protein</fullName>
    </recommendedName>
</protein>
<evidence type="ECO:0000313" key="4">
    <source>
        <dbReference type="Proteomes" id="UP001516662"/>
    </source>
</evidence>
<dbReference type="EMBL" id="JADCLJ010000007">
    <property type="protein sequence ID" value="MBE4907178.1"/>
    <property type="molecule type" value="Genomic_DNA"/>
</dbReference>
<keyword evidence="1" id="KW-0812">Transmembrane</keyword>
<feature type="domain" description="HD-GYP" evidence="2">
    <location>
        <begin position="185"/>
        <end position="383"/>
    </location>
</feature>
<reference evidence="3 4" key="1">
    <citation type="submission" date="2020-10" db="EMBL/GenBank/DDBJ databases">
        <title>Bacillus sp. HD4P25, an endophyte from a halophyte.</title>
        <authorList>
            <person name="Sun J.-Q."/>
        </authorList>
    </citation>
    <scope>NUCLEOTIDE SEQUENCE [LARGE SCALE GENOMIC DNA]</scope>
    <source>
        <strain evidence="3 4">YIM 93174</strain>
    </source>
</reference>
<feature type="transmembrane region" description="Helical" evidence="1">
    <location>
        <begin position="148"/>
        <end position="173"/>
    </location>
</feature>
<keyword evidence="1" id="KW-0472">Membrane</keyword>
<dbReference type="CDD" id="cd00077">
    <property type="entry name" value="HDc"/>
    <property type="match status" value="1"/>
</dbReference>
<feature type="transmembrane region" description="Helical" evidence="1">
    <location>
        <begin position="97"/>
        <end position="113"/>
    </location>
</feature>
<evidence type="ECO:0000313" key="3">
    <source>
        <dbReference type="EMBL" id="MBE4907178.1"/>
    </source>
</evidence>
<keyword evidence="1" id="KW-1133">Transmembrane helix</keyword>
<dbReference type="Pfam" id="PF13487">
    <property type="entry name" value="HD_5"/>
    <property type="match status" value="1"/>
</dbReference>
<comment type="caution">
    <text evidence="3">The sequence shown here is derived from an EMBL/GenBank/DDBJ whole genome shotgun (WGS) entry which is preliminary data.</text>
</comment>
<dbReference type="PROSITE" id="PS51257">
    <property type="entry name" value="PROKAR_LIPOPROTEIN"/>
    <property type="match status" value="1"/>
</dbReference>
<evidence type="ECO:0000259" key="2">
    <source>
        <dbReference type="PROSITE" id="PS51832"/>
    </source>
</evidence>
<dbReference type="PANTHER" id="PTHR43155:SF2">
    <property type="entry name" value="CYCLIC DI-GMP PHOSPHODIESTERASE PA4108"/>
    <property type="match status" value="1"/>
</dbReference>
<feature type="transmembrane region" description="Helical" evidence="1">
    <location>
        <begin position="74"/>
        <end position="91"/>
    </location>
</feature>
<dbReference type="Gene3D" id="1.10.3210.10">
    <property type="entry name" value="Hypothetical protein af1432"/>
    <property type="match status" value="1"/>
</dbReference>
<feature type="transmembrane region" description="Helical" evidence="1">
    <location>
        <begin position="12"/>
        <end position="32"/>
    </location>
</feature>
<accession>A0ABR9QFA9</accession>
<keyword evidence="4" id="KW-1185">Reference proteome</keyword>